<keyword evidence="4" id="KW-1185">Reference proteome</keyword>
<feature type="domain" description="Antirepressor protein C-terminal" evidence="2">
    <location>
        <begin position="5"/>
        <end position="83"/>
    </location>
</feature>
<reference evidence="3 4" key="1">
    <citation type="submission" date="2016-11" db="EMBL/GenBank/DDBJ databases">
        <authorList>
            <person name="Jaros S."/>
            <person name="Januszkiewicz K."/>
            <person name="Wedrychowicz H."/>
        </authorList>
    </citation>
    <scope>NUCLEOTIDE SEQUENCE [LARGE SCALE GENOMIC DNA]</scope>
    <source>
        <strain evidence="3 4">DSM 19980</strain>
    </source>
</reference>
<dbReference type="OrthoDB" id="6167277at2"/>
<proteinExistence type="predicted"/>
<protein>
    <submittedName>
        <fullName evidence="3">Phage antirepressor protein KilAC domain-containing protein</fullName>
    </submittedName>
</protein>
<dbReference type="InterPro" id="IPR005039">
    <property type="entry name" value="Ant_C"/>
</dbReference>
<dbReference type="AlphaFoldDB" id="A0A1M4Y1T9"/>
<dbReference type="Pfam" id="PF03374">
    <property type="entry name" value="ANT"/>
    <property type="match status" value="1"/>
</dbReference>
<dbReference type="GO" id="GO:0003677">
    <property type="term" value="F:DNA binding"/>
    <property type="evidence" value="ECO:0007669"/>
    <property type="project" value="InterPro"/>
</dbReference>
<dbReference type="STRING" id="1121942.SAMN02745148_01552"/>
<feature type="compositionally biased region" description="Polar residues" evidence="1">
    <location>
        <begin position="104"/>
        <end position="116"/>
    </location>
</feature>
<evidence type="ECO:0000313" key="4">
    <source>
        <dbReference type="Proteomes" id="UP000184346"/>
    </source>
</evidence>
<evidence type="ECO:0000259" key="2">
    <source>
        <dbReference type="Pfam" id="PF03374"/>
    </source>
</evidence>
<accession>A0A1M4Y1T9</accession>
<organism evidence="3 4">
    <name type="scientific">Modicisalibacter ilicicola DSM 19980</name>
    <dbReference type="NCBI Taxonomy" id="1121942"/>
    <lineage>
        <taxon>Bacteria</taxon>
        <taxon>Pseudomonadati</taxon>
        <taxon>Pseudomonadota</taxon>
        <taxon>Gammaproteobacteria</taxon>
        <taxon>Oceanospirillales</taxon>
        <taxon>Halomonadaceae</taxon>
        <taxon>Modicisalibacter</taxon>
    </lineage>
</organism>
<dbReference type="Proteomes" id="UP000184346">
    <property type="component" value="Unassembled WGS sequence"/>
</dbReference>
<dbReference type="EMBL" id="FQUJ01000006">
    <property type="protein sequence ID" value="SHE99675.1"/>
    <property type="molecule type" value="Genomic_DNA"/>
</dbReference>
<feature type="region of interest" description="Disordered" evidence="1">
    <location>
        <begin position="95"/>
        <end position="116"/>
    </location>
</feature>
<gene>
    <name evidence="3" type="ORF">SAMN02745148_01552</name>
</gene>
<sequence>MKPRTYTLDQAAALLNLGRNTLARRLREAGILDRRNLPRGRYRGNARLMRVETGTYHHPIIGWTHYGRTEITDAGLDHIADRLGIDIERLPADGDPLASAGKRNMNQNATSYSRSF</sequence>
<evidence type="ECO:0000256" key="1">
    <source>
        <dbReference type="SAM" id="MobiDB-lite"/>
    </source>
</evidence>
<evidence type="ECO:0000313" key="3">
    <source>
        <dbReference type="EMBL" id="SHE99675.1"/>
    </source>
</evidence>
<dbReference type="RefSeq" id="WP_072821450.1">
    <property type="nucleotide sequence ID" value="NZ_FQUJ01000006.1"/>
</dbReference>
<name>A0A1M4Y1T9_9GAMM</name>